<name>W9CJ84_SCLBF</name>
<keyword evidence="3" id="KW-1185">Reference proteome</keyword>
<proteinExistence type="predicted"/>
<comment type="caution">
    <text evidence="2">The sequence shown here is derived from an EMBL/GenBank/DDBJ whole genome shotgun (WGS) entry which is preliminary data.</text>
</comment>
<dbReference type="HOGENOM" id="CLU_037758_1_1_1"/>
<sequence length="424" mass="48589">MFRITPPTFFRQLPALLKFKIHQPLPLTQRESNQLLELLTTSFRQQLDSEHGPSDTATSMDSTKVDTSTSHKQPESSRPRRLSGSGCKHTDRHMKSILTDPLFNQRPQRGEPGSIQDPMDTFDRAVGRGLMTLKYAKAILIAKKKQLKSSHETLEEGIRKSGAGIKILKWLKSSGLNQNTDFLLQDQRFGVLLFEFMRAEGYEDIFWEWINKAIHDTSATKAELQGLAQLVSKVVEQTTKLDASLNTSISILFRVSDMAKDLRFETVRSLLINPGQHIFQLIVKGTRQVREATSLESFRIFQQILPIFSIHDVDLHILDIYSPYQRSADRFLEFFRKRPSLMESETEDLRTPFEHNEAKKMVSISLMAAHVLLEQNRVNDATWIMERLRTDYPKLLGVEADIQERKGEFDEASSIQILESLSIA</sequence>
<reference evidence="2 3" key="1">
    <citation type="journal article" date="2014" name="Genome Announc.">
        <title>Draft genome sequence of Sclerotinia borealis, a psychrophilic plant pathogenic fungus.</title>
        <authorList>
            <person name="Mardanov A.V."/>
            <person name="Beletsky A.V."/>
            <person name="Kadnikov V.V."/>
            <person name="Ignatov A.N."/>
            <person name="Ravin N.V."/>
        </authorList>
    </citation>
    <scope>NUCLEOTIDE SEQUENCE [LARGE SCALE GENOMIC DNA]</scope>
    <source>
        <strain evidence="3">F-4157</strain>
    </source>
</reference>
<organism evidence="2 3">
    <name type="scientific">Sclerotinia borealis (strain F-4128)</name>
    <dbReference type="NCBI Taxonomy" id="1432307"/>
    <lineage>
        <taxon>Eukaryota</taxon>
        <taxon>Fungi</taxon>
        <taxon>Dikarya</taxon>
        <taxon>Ascomycota</taxon>
        <taxon>Pezizomycotina</taxon>
        <taxon>Leotiomycetes</taxon>
        <taxon>Helotiales</taxon>
        <taxon>Sclerotiniaceae</taxon>
        <taxon>Sclerotinia</taxon>
    </lineage>
</organism>
<protein>
    <submittedName>
        <fullName evidence="2">Uncharacterized protein</fullName>
    </submittedName>
</protein>
<dbReference type="EMBL" id="AYSA01000227">
    <property type="protein sequence ID" value="ESZ94744.1"/>
    <property type="molecule type" value="Genomic_DNA"/>
</dbReference>
<feature type="region of interest" description="Disordered" evidence="1">
    <location>
        <begin position="46"/>
        <end position="91"/>
    </location>
</feature>
<accession>W9CJ84</accession>
<evidence type="ECO:0000313" key="3">
    <source>
        <dbReference type="Proteomes" id="UP000019487"/>
    </source>
</evidence>
<gene>
    <name evidence="2" type="ORF">SBOR_4856</name>
</gene>
<evidence type="ECO:0000313" key="2">
    <source>
        <dbReference type="EMBL" id="ESZ94744.1"/>
    </source>
</evidence>
<feature type="compositionally biased region" description="Polar residues" evidence="1">
    <location>
        <begin position="55"/>
        <end position="71"/>
    </location>
</feature>
<dbReference type="Proteomes" id="UP000019487">
    <property type="component" value="Unassembled WGS sequence"/>
</dbReference>
<dbReference type="AlphaFoldDB" id="W9CJ84"/>
<evidence type="ECO:0000256" key="1">
    <source>
        <dbReference type="SAM" id="MobiDB-lite"/>
    </source>
</evidence>
<dbReference type="OrthoDB" id="5424391at2759"/>